<reference evidence="2 3" key="1">
    <citation type="submission" date="2016-02" db="EMBL/GenBank/DDBJ databases">
        <title>Genome analysis of coral dinoflagellate symbionts highlights evolutionary adaptations to a symbiotic lifestyle.</title>
        <authorList>
            <person name="Aranda M."/>
            <person name="Li Y."/>
            <person name="Liew Y.J."/>
            <person name="Baumgarten S."/>
            <person name="Simakov O."/>
            <person name="Wilson M."/>
            <person name="Piel J."/>
            <person name="Ashoor H."/>
            <person name="Bougouffa S."/>
            <person name="Bajic V.B."/>
            <person name="Ryu T."/>
            <person name="Ravasi T."/>
            <person name="Bayer T."/>
            <person name="Micklem G."/>
            <person name="Kim H."/>
            <person name="Bhak J."/>
            <person name="Lajeunesse T.C."/>
            <person name="Voolstra C.R."/>
        </authorList>
    </citation>
    <scope>NUCLEOTIDE SEQUENCE [LARGE SCALE GENOMIC DNA]</scope>
    <source>
        <strain evidence="2 3">CCMP2467</strain>
    </source>
</reference>
<dbReference type="AlphaFoldDB" id="A0A1Q9EYE8"/>
<feature type="region of interest" description="Disordered" evidence="1">
    <location>
        <begin position="152"/>
        <end position="224"/>
    </location>
</feature>
<dbReference type="EMBL" id="LSRX01000042">
    <property type="protein sequence ID" value="OLQ12466.1"/>
    <property type="molecule type" value="Genomic_DNA"/>
</dbReference>
<protein>
    <submittedName>
        <fullName evidence="2">Uncharacterized protein</fullName>
    </submittedName>
</protein>
<organism evidence="2 3">
    <name type="scientific">Symbiodinium microadriaticum</name>
    <name type="common">Dinoflagellate</name>
    <name type="synonym">Zooxanthella microadriatica</name>
    <dbReference type="NCBI Taxonomy" id="2951"/>
    <lineage>
        <taxon>Eukaryota</taxon>
        <taxon>Sar</taxon>
        <taxon>Alveolata</taxon>
        <taxon>Dinophyceae</taxon>
        <taxon>Suessiales</taxon>
        <taxon>Symbiodiniaceae</taxon>
        <taxon>Symbiodinium</taxon>
    </lineage>
</organism>
<feature type="compositionally biased region" description="Gly residues" evidence="1">
    <location>
        <begin position="345"/>
        <end position="366"/>
    </location>
</feature>
<dbReference type="Proteomes" id="UP000186817">
    <property type="component" value="Unassembled WGS sequence"/>
</dbReference>
<feature type="compositionally biased region" description="Basic and acidic residues" evidence="1">
    <location>
        <begin position="161"/>
        <end position="174"/>
    </location>
</feature>
<name>A0A1Q9EYE8_SYMMI</name>
<evidence type="ECO:0000313" key="2">
    <source>
        <dbReference type="EMBL" id="OLQ12466.1"/>
    </source>
</evidence>
<evidence type="ECO:0000256" key="1">
    <source>
        <dbReference type="SAM" id="MobiDB-lite"/>
    </source>
</evidence>
<accession>A0A1Q9EYE8</accession>
<evidence type="ECO:0000313" key="3">
    <source>
        <dbReference type="Proteomes" id="UP000186817"/>
    </source>
</evidence>
<feature type="region of interest" description="Disordered" evidence="1">
    <location>
        <begin position="345"/>
        <end position="390"/>
    </location>
</feature>
<comment type="caution">
    <text evidence="2">The sequence shown here is derived from an EMBL/GenBank/DDBJ whole genome shotgun (WGS) entry which is preliminary data.</text>
</comment>
<sequence>MFLPRASLPCPCRCTTPAHIKSLVLWPWTGDAKDKDWGEDADQFDKVPRHVQEIVMNHTNILQRWRRPRRSGEKKHSEGENSDSHERIWVFLDIRTDTSSGGNLDMKLVNELAKLGLLAKEQLALTPWFPNHALLLLQYALHRDERQAISRESYKVPGSAEGKERRLVKEGRSKEKSHRPPSALSMPVPSFGTTKNTLGPVGAPSKPPSTSSSGAGVPRAAASSGGCGFSDLSPAYLHDPASGLQQSQLLGKGGYAGLGGQGHSQWSALDGAPPGLGPSLLQGAGGGVQNWLGAEEQSQQELLSYLQVRQQAAQGLQFGASQQAAAQLQWQQQVAMLQGGLGGPSGPAGLGGKGTGTGLMGKGGGSMSNWPPPPGHPGAGPMNGLPSQLSNFGLREDQLNRAISFDFGVQTGAILFISLVGKPDVIGRLPAASECGKLPSQPWHAGRNLILLTAAPMQRSNCALSDAQLCPCGHKAHEDCQDAGDVRSQPGFVPRAEDPGLGLVGALSQASLWEPLDRQALQGSCEVFEGVLLPNCLQVKRRCGNLSTDRLYKAAAKSLRASFFPTAFRPGRGQQFPH</sequence>
<keyword evidence="3" id="KW-1185">Reference proteome</keyword>
<proteinExistence type="predicted"/>
<gene>
    <name evidence="2" type="ORF">AK812_SmicGene3559</name>
</gene>